<keyword evidence="10" id="KW-1185">Reference proteome</keyword>
<dbReference type="PANTHER" id="PTHR24252">
    <property type="entry name" value="ACROSIN-RELATED"/>
    <property type="match status" value="1"/>
</dbReference>
<dbReference type="eggNOG" id="KOG3627">
    <property type="taxonomic scope" value="Eukaryota"/>
</dbReference>
<keyword evidence="3" id="KW-0732">Signal</keyword>
<dbReference type="InterPro" id="IPR033116">
    <property type="entry name" value="TRYPSIN_SER"/>
</dbReference>
<dbReference type="HOGENOM" id="CLU_674975_0_0_1"/>
<dbReference type="GO" id="GO:0004252">
    <property type="term" value="F:serine-type endopeptidase activity"/>
    <property type="evidence" value="ECO:0007669"/>
    <property type="project" value="InterPro"/>
</dbReference>
<comment type="subcellular location">
    <subcellularLocation>
        <location evidence="1">Secreted</location>
    </subcellularLocation>
</comment>
<keyword evidence="6" id="KW-0378">Hydrolase</keyword>
<dbReference type="PANTHER" id="PTHR24252:SF7">
    <property type="entry name" value="HYALIN"/>
    <property type="match status" value="1"/>
</dbReference>
<dbReference type="STRING" id="32264.T1K0Z0"/>
<dbReference type="FunFam" id="2.40.10.10:FF:000054">
    <property type="entry name" value="Complement C1r subcomponent"/>
    <property type="match status" value="1"/>
</dbReference>
<dbReference type="EMBL" id="CAEY01001145">
    <property type="status" value="NOT_ANNOTATED_CDS"/>
    <property type="molecule type" value="Genomic_DNA"/>
</dbReference>
<reference evidence="9" key="2">
    <citation type="submission" date="2015-06" db="UniProtKB">
        <authorList>
            <consortium name="EnsemblMetazoa"/>
        </authorList>
    </citation>
    <scope>IDENTIFICATION</scope>
</reference>
<dbReference type="InterPro" id="IPR043504">
    <property type="entry name" value="Peptidase_S1_PA_chymotrypsin"/>
</dbReference>
<keyword evidence="2" id="KW-0964">Secreted</keyword>
<accession>T1K0Z0</accession>
<evidence type="ECO:0000256" key="2">
    <source>
        <dbReference type="ARBA" id="ARBA00022525"/>
    </source>
</evidence>
<keyword evidence="5" id="KW-0325">Glycoprotein</keyword>
<keyword evidence="6" id="KW-0645">Protease</keyword>
<evidence type="ECO:0000256" key="1">
    <source>
        <dbReference type="ARBA" id="ARBA00004613"/>
    </source>
</evidence>
<evidence type="ECO:0000256" key="7">
    <source>
        <dbReference type="SAM" id="MobiDB-lite"/>
    </source>
</evidence>
<name>T1K0Z0_TETUR</name>
<dbReference type="SMART" id="SM00020">
    <property type="entry name" value="Tryp_SPc"/>
    <property type="match status" value="1"/>
</dbReference>
<dbReference type="PROSITE" id="PS00134">
    <property type="entry name" value="TRYPSIN_HIS"/>
    <property type="match status" value="1"/>
</dbReference>
<dbReference type="InterPro" id="IPR009003">
    <property type="entry name" value="Peptidase_S1_PA"/>
</dbReference>
<dbReference type="PRINTS" id="PR00722">
    <property type="entry name" value="CHYMOTRYPSIN"/>
</dbReference>
<protein>
    <recommendedName>
        <fullName evidence="8">Peptidase S1 domain-containing protein</fullName>
    </recommendedName>
</protein>
<dbReference type="GO" id="GO:0006508">
    <property type="term" value="P:proteolysis"/>
    <property type="evidence" value="ECO:0007669"/>
    <property type="project" value="UniProtKB-KW"/>
</dbReference>
<proteinExistence type="predicted"/>
<dbReference type="InterPro" id="IPR001254">
    <property type="entry name" value="Trypsin_dom"/>
</dbReference>
<dbReference type="Gene3D" id="2.40.10.10">
    <property type="entry name" value="Trypsin-like serine proteases"/>
    <property type="match status" value="1"/>
</dbReference>
<keyword evidence="6" id="KW-0720">Serine protease</keyword>
<reference evidence="10" key="1">
    <citation type="submission" date="2011-08" db="EMBL/GenBank/DDBJ databases">
        <authorList>
            <person name="Rombauts S."/>
        </authorList>
    </citation>
    <scope>NUCLEOTIDE SEQUENCE</scope>
    <source>
        <strain evidence="10">London</strain>
    </source>
</reference>
<dbReference type="FunFam" id="2.40.10.10:FF:000068">
    <property type="entry name" value="transmembrane protease serine 2"/>
    <property type="match status" value="1"/>
</dbReference>
<evidence type="ECO:0000259" key="8">
    <source>
        <dbReference type="PROSITE" id="PS50240"/>
    </source>
</evidence>
<dbReference type="Pfam" id="PF00089">
    <property type="entry name" value="Trypsin"/>
    <property type="match status" value="1"/>
</dbReference>
<dbReference type="EnsemblMetazoa" id="tetur03g09590.1">
    <property type="protein sequence ID" value="tetur03g09590.1"/>
    <property type="gene ID" value="tetur03g09590"/>
</dbReference>
<gene>
    <name evidence="9" type="primary">107371968</name>
</gene>
<dbReference type="PROSITE" id="PS00135">
    <property type="entry name" value="TRYPSIN_SER"/>
    <property type="match status" value="1"/>
</dbReference>
<evidence type="ECO:0000256" key="3">
    <source>
        <dbReference type="ARBA" id="ARBA00022729"/>
    </source>
</evidence>
<sequence>MIGLKFKRLNRLYFKVKWLSNWSSVLLISLLVVLDNVHGFNFQDDTESTSIPIFDSDTNSNGLLVGGSFEYYEDNGNATEKSDQDDYIDSSGLSGPGGILEDYVPAGNDEIPQMINRVIGGIPADEDTFPYIVSLRYNYAHHCGASILSPTWILTAAHCVKKETPHLYRVQANYNNLRDQRQKFYEVRKIIVPSRRGDYADDIALVKLAEPLPLGDKITTVKLPSYPPKSGQKVTVAGWGAVGKKSTDKLMTADFPLRSKTECGTVFRRQWNSGMICAGIKGVDACPGDSGGPLVIRGPTPRDDVLIGVVSWGPICGTSYGVYADVWHYRRWLESNTDLDDPNNDRKFPWHSYVDNEPNKGRPGRWPNKWRSAEVSSWNDNPISRTISKVLEPLRRSQDKNNDDSDSN</sequence>
<dbReference type="Proteomes" id="UP000015104">
    <property type="component" value="Unassembled WGS sequence"/>
</dbReference>
<feature type="domain" description="Peptidase S1" evidence="8">
    <location>
        <begin position="118"/>
        <end position="338"/>
    </location>
</feature>
<dbReference type="PROSITE" id="PS50240">
    <property type="entry name" value="TRYPSIN_DOM"/>
    <property type="match status" value="1"/>
</dbReference>
<evidence type="ECO:0000256" key="6">
    <source>
        <dbReference type="RuleBase" id="RU363034"/>
    </source>
</evidence>
<evidence type="ECO:0000256" key="4">
    <source>
        <dbReference type="ARBA" id="ARBA00023157"/>
    </source>
</evidence>
<evidence type="ECO:0000313" key="10">
    <source>
        <dbReference type="Proteomes" id="UP000015104"/>
    </source>
</evidence>
<evidence type="ECO:0000313" key="9">
    <source>
        <dbReference type="EnsemblMetazoa" id="tetur03g09590.1"/>
    </source>
</evidence>
<feature type="region of interest" description="Disordered" evidence="7">
    <location>
        <begin position="389"/>
        <end position="408"/>
    </location>
</feature>
<organism evidence="9 10">
    <name type="scientific">Tetranychus urticae</name>
    <name type="common">Two-spotted spider mite</name>
    <dbReference type="NCBI Taxonomy" id="32264"/>
    <lineage>
        <taxon>Eukaryota</taxon>
        <taxon>Metazoa</taxon>
        <taxon>Ecdysozoa</taxon>
        <taxon>Arthropoda</taxon>
        <taxon>Chelicerata</taxon>
        <taxon>Arachnida</taxon>
        <taxon>Acari</taxon>
        <taxon>Acariformes</taxon>
        <taxon>Trombidiformes</taxon>
        <taxon>Prostigmata</taxon>
        <taxon>Eleutherengona</taxon>
        <taxon>Raphignathae</taxon>
        <taxon>Tetranychoidea</taxon>
        <taxon>Tetranychidae</taxon>
        <taxon>Tetranychus</taxon>
    </lineage>
</organism>
<keyword evidence="4" id="KW-1015">Disulfide bond</keyword>
<dbReference type="SUPFAM" id="SSF50494">
    <property type="entry name" value="Trypsin-like serine proteases"/>
    <property type="match status" value="1"/>
</dbReference>
<dbReference type="CDD" id="cd00190">
    <property type="entry name" value="Tryp_SPc"/>
    <property type="match status" value="1"/>
</dbReference>
<feature type="region of interest" description="Disordered" evidence="7">
    <location>
        <begin position="349"/>
        <end position="380"/>
    </location>
</feature>
<evidence type="ECO:0000256" key="5">
    <source>
        <dbReference type="ARBA" id="ARBA00023180"/>
    </source>
</evidence>
<dbReference type="AlphaFoldDB" id="T1K0Z0"/>
<dbReference type="GO" id="GO:0005576">
    <property type="term" value="C:extracellular region"/>
    <property type="evidence" value="ECO:0007669"/>
    <property type="project" value="UniProtKB-SubCell"/>
</dbReference>
<dbReference type="KEGG" id="tut:107371968"/>
<dbReference type="OrthoDB" id="10059102at2759"/>
<dbReference type="InterPro" id="IPR001314">
    <property type="entry name" value="Peptidase_S1A"/>
</dbReference>
<feature type="compositionally biased region" description="Basic and acidic residues" evidence="7">
    <location>
        <begin position="392"/>
        <end position="408"/>
    </location>
</feature>
<dbReference type="OMA" id="DIWHYRN"/>
<dbReference type="InterPro" id="IPR018114">
    <property type="entry name" value="TRYPSIN_HIS"/>
</dbReference>